<feature type="transmembrane region" description="Helical" evidence="11">
    <location>
        <begin position="12"/>
        <end position="30"/>
    </location>
</feature>
<feature type="transmembrane region" description="Helical" evidence="11">
    <location>
        <begin position="159"/>
        <end position="181"/>
    </location>
</feature>
<evidence type="ECO:0000259" key="13">
    <source>
        <dbReference type="PROSITE" id="PS50885"/>
    </source>
</evidence>
<dbReference type="CDD" id="cd00082">
    <property type="entry name" value="HisKA"/>
    <property type="match status" value="1"/>
</dbReference>
<keyword evidence="9" id="KW-0902">Two-component regulatory system</keyword>
<evidence type="ECO:0000256" key="4">
    <source>
        <dbReference type="ARBA" id="ARBA00022553"/>
    </source>
</evidence>
<name>A0A5C2H9Y0_9BACT</name>
<keyword evidence="7 14" id="KW-0418">Kinase</keyword>
<evidence type="ECO:0000256" key="10">
    <source>
        <dbReference type="ARBA" id="ARBA00023136"/>
    </source>
</evidence>
<reference evidence="14 15" key="2">
    <citation type="submission" date="2019-09" db="EMBL/GenBank/DDBJ databases">
        <title>Complete genome sequencing of four Arcobacter species reveals a diverse suite of mobile elements.</title>
        <authorList>
            <person name="Miller W.G."/>
            <person name="Yee E."/>
            <person name="Bono J.L."/>
        </authorList>
    </citation>
    <scope>NUCLEOTIDE SEQUENCE [LARGE SCALE GENOMIC DNA]</scope>
    <source>
        <strain evidence="14 15">LMG 26638</strain>
    </source>
</reference>
<keyword evidence="15" id="KW-1185">Reference proteome</keyword>
<evidence type="ECO:0000256" key="9">
    <source>
        <dbReference type="ARBA" id="ARBA00023012"/>
    </source>
</evidence>
<dbReference type="RefSeq" id="WP_228255937.1">
    <property type="nucleotide sequence ID" value="NZ_BMEF01000024.1"/>
</dbReference>
<sequence>MSNLSIKRKLVLYSIVIQFLVLIIFSFALYKSLEITTLDKIQANLKVIILDVTDDILEHQNISDKTLDEDIEYMMDPLYIRVMEATKHKTISKTPNYPDNIIHDDDYLETLEKEIITFEEQNNYLVSRIKINFHKQNDIIVEVATTKEILSSTLEDLLYILYFILPIILIFSILGGNFIIYKSFLPIEQILNQLKRINANDLSERIKSTNTNDEIDSLILEINSLLERIEESFQRVSQFSSDASHELKTPLTIIRGEIEIALRKDRDIDEYKSTLQTSLDEILTIEQTINDLLFLAKNENEIMIDKMQNYYIDEIIDESINEVKNLAKLHNINIILDLKDSVEFNCYANLIKIALKNILKNAIQYSYKDSKIIVKGNKNNSFFEISVQDFGIGIEKNKQNKIFEKFYRTDKSRNKNSGGTGLGMSIVRKIVDIHNGDIKIQSNEDIGTTITLILALEK</sequence>
<dbReference type="KEGG" id="apai:APAC_0475"/>
<evidence type="ECO:0000259" key="12">
    <source>
        <dbReference type="PROSITE" id="PS50109"/>
    </source>
</evidence>
<dbReference type="InterPro" id="IPR050428">
    <property type="entry name" value="TCS_sensor_his_kinase"/>
</dbReference>
<evidence type="ECO:0000256" key="7">
    <source>
        <dbReference type="ARBA" id="ARBA00022777"/>
    </source>
</evidence>
<dbReference type="Pfam" id="PF00672">
    <property type="entry name" value="HAMP"/>
    <property type="match status" value="1"/>
</dbReference>
<evidence type="ECO:0000256" key="6">
    <source>
        <dbReference type="ARBA" id="ARBA00022692"/>
    </source>
</evidence>
<accession>A0A5C2H9Y0</accession>
<dbReference type="Gene3D" id="3.30.565.10">
    <property type="entry name" value="Histidine kinase-like ATPase, C-terminal domain"/>
    <property type="match status" value="1"/>
</dbReference>
<dbReference type="CDD" id="cd00075">
    <property type="entry name" value="HATPase"/>
    <property type="match status" value="1"/>
</dbReference>
<dbReference type="PROSITE" id="PS50109">
    <property type="entry name" value="HIS_KIN"/>
    <property type="match status" value="1"/>
</dbReference>
<organism evidence="14 15">
    <name type="scientific">Malaciobacter pacificus</name>
    <dbReference type="NCBI Taxonomy" id="1080223"/>
    <lineage>
        <taxon>Bacteria</taxon>
        <taxon>Pseudomonadati</taxon>
        <taxon>Campylobacterota</taxon>
        <taxon>Epsilonproteobacteria</taxon>
        <taxon>Campylobacterales</taxon>
        <taxon>Arcobacteraceae</taxon>
        <taxon>Malaciobacter</taxon>
    </lineage>
</organism>
<dbReference type="SMART" id="SM00388">
    <property type="entry name" value="HisKA"/>
    <property type="match status" value="1"/>
</dbReference>
<evidence type="ECO:0000313" key="15">
    <source>
        <dbReference type="Proteomes" id="UP000322726"/>
    </source>
</evidence>
<keyword evidence="8 11" id="KW-1133">Transmembrane helix</keyword>
<comment type="catalytic activity">
    <reaction evidence="1">
        <text>ATP + protein L-histidine = ADP + protein N-phospho-L-histidine.</text>
        <dbReference type="EC" id="2.7.13.3"/>
    </reaction>
</comment>
<evidence type="ECO:0000256" key="2">
    <source>
        <dbReference type="ARBA" id="ARBA00004370"/>
    </source>
</evidence>
<dbReference type="PANTHER" id="PTHR45436:SF5">
    <property type="entry name" value="SENSOR HISTIDINE KINASE TRCS"/>
    <property type="match status" value="1"/>
</dbReference>
<keyword evidence="10 11" id="KW-0472">Membrane</keyword>
<dbReference type="InterPro" id="IPR003594">
    <property type="entry name" value="HATPase_dom"/>
</dbReference>
<dbReference type="EC" id="2.7.13.3" evidence="3"/>
<feature type="domain" description="Histidine kinase" evidence="12">
    <location>
        <begin position="242"/>
        <end position="458"/>
    </location>
</feature>
<dbReference type="Pfam" id="PF00512">
    <property type="entry name" value="HisKA"/>
    <property type="match status" value="1"/>
</dbReference>
<dbReference type="SUPFAM" id="SSF55874">
    <property type="entry name" value="ATPase domain of HSP90 chaperone/DNA topoisomerase II/histidine kinase"/>
    <property type="match status" value="1"/>
</dbReference>
<evidence type="ECO:0000256" key="1">
    <source>
        <dbReference type="ARBA" id="ARBA00000085"/>
    </source>
</evidence>
<keyword evidence="4" id="KW-0597">Phosphoprotein</keyword>
<dbReference type="InterPro" id="IPR036097">
    <property type="entry name" value="HisK_dim/P_sf"/>
</dbReference>
<dbReference type="SUPFAM" id="SSF47384">
    <property type="entry name" value="Homodimeric domain of signal transducing histidine kinase"/>
    <property type="match status" value="1"/>
</dbReference>
<evidence type="ECO:0000313" key="14">
    <source>
        <dbReference type="EMBL" id="QEP33634.1"/>
    </source>
</evidence>
<reference evidence="14 15" key="3">
    <citation type="submission" date="2019-09" db="EMBL/GenBank/DDBJ databases">
        <title>Taxonomic note: a critical rebuttal of the proposed division of the genus Arcobacter into six genera, emended descriptions of Arcobacter anaerophilus and the genus Arcobacter, and an assessment of genus-level boundaries for Epsilonproteobacteria using in silico genomic comparator tools.</title>
        <authorList>
            <person name="On S.L.W."/>
            <person name="Miller W.G."/>
            <person name="Biggs P."/>
            <person name="Cornelius A."/>
            <person name="Vandamme P."/>
        </authorList>
    </citation>
    <scope>NUCLEOTIDE SEQUENCE [LARGE SCALE GENOMIC DNA]</scope>
    <source>
        <strain evidence="14 15">LMG 26638</strain>
    </source>
</reference>
<proteinExistence type="predicted"/>
<dbReference type="PROSITE" id="PS50885">
    <property type="entry name" value="HAMP"/>
    <property type="match status" value="1"/>
</dbReference>
<dbReference type="InterPro" id="IPR005467">
    <property type="entry name" value="His_kinase_dom"/>
</dbReference>
<dbReference type="SMART" id="SM00387">
    <property type="entry name" value="HATPase_c"/>
    <property type="match status" value="1"/>
</dbReference>
<evidence type="ECO:0000256" key="3">
    <source>
        <dbReference type="ARBA" id="ARBA00012438"/>
    </source>
</evidence>
<dbReference type="PANTHER" id="PTHR45436">
    <property type="entry name" value="SENSOR HISTIDINE KINASE YKOH"/>
    <property type="match status" value="1"/>
</dbReference>
<feature type="domain" description="HAMP" evidence="13">
    <location>
        <begin position="186"/>
        <end position="234"/>
    </location>
</feature>
<evidence type="ECO:0000256" key="11">
    <source>
        <dbReference type="SAM" id="Phobius"/>
    </source>
</evidence>
<dbReference type="InterPro" id="IPR003661">
    <property type="entry name" value="HisK_dim/P_dom"/>
</dbReference>
<dbReference type="Proteomes" id="UP000322726">
    <property type="component" value="Chromosome"/>
</dbReference>
<dbReference type="SUPFAM" id="SSF158472">
    <property type="entry name" value="HAMP domain-like"/>
    <property type="match status" value="1"/>
</dbReference>
<dbReference type="Gene3D" id="1.10.287.130">
    <property type="match status" value="1"/>
</dbReference>
<keyword evidence="5" id="KW-0808">Transferase</keyword>
<evidence type="ECO:0000256" key="5">
    <source>
        <dbReference type="ARBA" id="ARBA00022679"/>
    </source>
</evidence>
<reference evidence="15" key="1">
    <citation type="submission" date="2019-09" db="EMBL/GenBank/DDBJ databases">
        <title>Complete genome sequencing of four Arcobacter species reveals a diverse suite of mobile elements.</title>
        <authorList>
            <person name="On S.L.W."/>
            <person name="Miller W.G."/>
            <person name="Biggs P."/>
            <person name="Cornelius A."/>
            <person name="Vandamme P."/>
        </authorList>
    </citation>
    <scope>NUCLEOTIDE SEQUENCE [LARGE SCALE GENOMIC DNA]</scope>
    <source>
        <strain evidence="15">LMG 26638</strain>
    </source>
</reference>
<dbReference type="Pfam" id="PF02518">
    <property type="entry name" value="HATPase_c"/>
    <property type="match status" value="1"/>
</dbReference>
<dbReference type="Gene3D" id="6.10.340.10">
    <property type="match status" value="1"/>
</dbReference>
<dbReference type="FunFam" id="3.30.565.10:FF:000006">
    <property type="entry name" value="Sensor histidine kinase WalK"/>
    <property type="match status" value="1"/>
</dbReference>
<dbReference type="InterPro" id="IPR036890">
    <property type="entry name" value="HATPase_C_sf"/>
</dbReference>
<evidence type="ECO:0000256" key="8">
    <source>
        <dbReference type="ARBA" id="ARBA00022989"/>
    </source>
</evidence>
<dbReference type="EMBL" id="CP035928">
    <property type="protein sequence ID" value="QEP33634.1"/>
    <property type="molecule type" value="Genomic_DNA"/>
</dbReference>
<dbReference type="GO" id="GO:0005886">
    <property type="term" value="C:plasma membrane"/>
    <property type="evidence" value="ECO:0007669"/>
    <property type="project" value="TreeGrafter"/>
</dbReference>
<dbReference type="CDD" id="cd06225">
    <property type="entry name" value="HAMP"/>
    <property type="match status" value="1"/>
</dbReference>
<dbReference type="InterPro" id="IPR004358">
    <property type="entry name" value="Sig_transdc_His_kin-like_C"/>
</dbReference>
<keyword evidence="6 11" id="KW-0812">Transmembrane</keyword>
<dbReference type="PRINTS" id="PR00344">
    <property type="entry name" value="BCTRLSENSOR"/>
</dbReference>
<protein>
    <recommendedName>
        <fullName evidence="3">histidine kinase</fullName>
        <ecNumber evidence="3">2.7.13.3</ecNumber>
    </recommendedName>
</protein>
<dbReference type="GO" id="GO:0000155">
    <property type="term" value="F:phosphorelay sensor kinase activity"/>
    <property type="evidence" value="ECO:0007669"/>
    <property type="project" value="InterPro"/>
</dbReference>
<gene>
    <name evidence="14" type="ORF">APAC_0475</name>
</gene>
<dbReference type="InterPro" id="IPR003660">
    <property type="entry name" value="HAMP_dom"/>
</dbReference>
<comment type="subcellular location">
    <subcellularLocation>
        <location evidence="2">Membrane</location>
    </subcellularLocation>
</comment>
<dbReference type="AlphaFoldDB" id="A0A5C2H9Y0"/>